<reference evidence="3" key="1">
    <citation type="journal article" date="2019" name="Int. J. Syst. Evol. Microbiol.">
        <title>The Global Catalogue of Microorganisms (GCM) 10K type strain sequencing project: providing services to taxonomists for standard genome sequencing and annotation.</title>
        <authorList>
            <consortium name="The Broad Institute Genomics Platform"/>
            <consortium name="The Broad Institute Genome Sequencing Center for Infectious Disease"/>
            <person name="Wu L."/>
            <person name="Ma J."/>
        </authorList>
    </citation>
    <scope>NUCLEOTIDE SEQUENCE [LARGE SCALE GENOMIC DNA]</scope>
    <source>
        <strain evidence="3">CGMCC 1.12470</strain>
    </source>
</reference>
<accession>A0ABW4IN58</accession>
<name>A0ABW4IN58_9ACTN</name>
<dbReference type="Proteomes" id="UP001597261">
    <property type="component" value="Unassembled WGS sequence"/>
</dbReference>
<evidence type="ECO:0000256" key="1">
    <source>
        <dbReference type="SAM" id="Phobius"/>
    </source>
</evidence>
<keyword evidence="1" id="KW-1133">Transmembrane helix</keyword>
<comment type="caution">
    <text evidence="2">The sequence shown here is derived from an EMBL/GenBank/DDBJ whole genome shotgun (WGS) entry which is preliminary data.</text>
</comment>
<evidence type="ECO:0000313" key="3">
    <source>
        <dbReference type="Proteomes" id="UP001597261"/>
    </source>
</evidence>
<evidence type="ECO:0000313" key="2">
    <source>
        <dbReference type="EMBL" id="MFD1658769.1"/>
    </source>
</evidence>
<gene>
    <name evidence="2" type="ORF">ACFSL4_11240</name>
</gene>
<evidence type="ECO:0008006" key="4">
    <source>
        <dbReference type="Google" id="ProtNLM"/>
    </source>
</evidence>
<keyword evidence="1" id="KW-0812">Transmembrane</keyword>
<dbReference type="RefSeq" id="WP_381081340.1">
    <property type="nucleotide sequence ID" value="NZ_JBHUDX010000027.1"/>
</dbReference>
<organism evidence="2 3">
    <name type="scientific">Streptomyces caeni</name>
    <dbReference type="NCBI Taxonomy" id="2307231"/>
    <lineage>
        <taxon>Bacteria</taxon>
        <taxon>Bacillati</taxon>
        <taxon>Actinomycetota</taxon>
        <taxon>Actinomycetes</taxon>
        <taxon>Kitasatosporales</taxon>
        <taxon>Streptomycetaceae</taxon>
        <taxon>Streptomyces</taxon>
    </lineage>
</organism>
<sequence>MTTATTSRARPPRRVRRGGVIGNGGLYLATGVAALLFLIPLLFVFLFLQRWLVQGITQTGIKG</sequence>
<keyword evidence="3" id="KW-1185">Reference proteome</keyword>
<protein>
    <recommendedName>
        <fullName evidence="4">Carbohydrate ABC transporter permease</fullName>
    </recommendedName>
</protein>
<dbReference type="EMBL" id="JBHUDX010000027">
    <property type="protein sequence ID" value="MFD1658769.1"/>
    <property type="molecule type" value="Genomic_DNA"/>
</dbReference>
<feature type="transmembrane region" description="Helical" evidence="1">
    <location>
        <begin position="26"/>
        <end position="48"/>
    </location>
</feature>
<keyword evidence="1" id="KW-0472">Membrane</keyword>
<proteinExistence type="predicted"/>